<keyword evidence="3" id="KW-1185">Reference proteome</keyword>
<proteinExistence type="inferred from homology"/>
<evidence type="ECO:0000313" key="2">
    <source>
        <dbReference type="EMBL" id="MED6157747.1"/>
    </source>
</evidence>
<sequence>MNNSICKLFLVESILLGEKIATETSLIQMSQASDSNLRAFEIETKFYNSLSIYQIADGDVCRNLTIPIYVILPRLLTCPTTFSGPFSIVFKVAIVISFQSELSKLHKRTDSSLQNCKTLASNGNIAARVGSDKVRLCTRMHQAIAGRNWIILFDITF</sequence>
<protein>
    <submittedName>
        <fullName evidence="2">Uncharacterized protein</fullName>
    </submittedName>
</protein>
<gene>
    <name evidence="2" type="ORF">PIB30_026143</name>
</gene>
<dbReference type="PANTHER" id="PTHR12233">
    <property type="entry name" value="VACUOLAR PROTEIN SORTING 26 RELATED"/>
    <property type="match status" value="1"/>
</dbReference>
<organism evidence="2 3">
    <name type="scientific">Stylosanthes scabra</name>
    <dbReference type="NCBI Taxonomy" id="79078"/>
    <lineage>
        <taxon>Eukaryota</taxon>
        <taxon>Viridiplantae</taxon>
        <taxon>Streptophyta</taxon>
        <taxon>Embryophyta</taxon>
        <taxon>Tracheophyta</taxon>
        <taxon>Spermatophyta</taxon>
        <taxon>Magnoliopsida</taxon>
        <taxon>eudicotyledons</taxon>
        <taxon>Gunneridae</taxon>
        <taxon>Pentapetalae</taxon>
        <taxon>rosids</taxon>
        <taxon>fabids</taxon>
        <taxon>Fabales</taxon>
        <taxon>Fabaceae</taxon>
        <taxon>Papilionoideae</taxon>
        <taxon>50 kb inversion clade</taxon>
        <taxon>dalbergioids sensu lato</taxon>
        <taxon>Dalbergieae</taxon>
        <taxon>Pterocarpus clade</taxon>
        <taxon>Stylosanthes</taxon>
    </lineage>
</organism>
<comment type="similarity">
    <text evidence="1">Belongs to the VPS26 family.</text>
</comment>
<dbReference type="EMBL" id="JASCZI010120926">
    <property type="protein sequence ID" value="MED6157747.1"/>
    <property type="molecule type" value="Genomic_DNA"/>
</dbReference>
<comment type="caution">
    <text evidence="2">The sequence shown here is derived from an EMBL/GenBank/DDBJ whole genome shotgun (WGS) entry which is preliminary data.</text>
</comment>
<accession>A0ABU6U950</accession>
<name>A0ABU6U950_9FABA</name>
<evidence type="ECO:0000256" key="1">
    <source>
        <dbReference type="ARBA" id="ARBA00009100"/>
    </source>
</evidence>
<dbReference type="Pfam" id="PF03643">
    <property type="entry name" value="Vps26"/>
    <property type="match status" value="1"/>
</dbReference>
<dbReference type="Gene3D" id="2.60.40.640">
    <property type="match status" value="1"/>
</dbReference>
<dbReference type="InterPro" id="IPR028934">
    <property type="entry name" value="Vps26-related"/>
</dbReference>
<dbReference type="InterPro" id="IPR014752">
    <property type="entry name" value="Arrestin-like_C"/>
</dbReference>
<reference evidence="2 3" key="1">
    <citation type="journal article" date="2023" name="Plants (Basel)">
        <title>Bridging the Gap: Combining Genomics and Transcriptomics Approaches to Understand Stylosanthes scabra, an Orphan Legume from the Brazilian Caatinga.</title>
        <authorList>
            <person name="Ferreira-Neto J.R.C."/>
            <person name="da Silva M.D."/>
            <person name="Binneck E."/>
            <person name="de Melo N.F."/>
            <person name="da Silva R.H."/>
            <person name="de Melo A.L.T.M."/>
            <person name="Pandolfi V."/>
            <person name="Bustamante F.O."/>
            <person name="Brasileiro-Vidal A.C."/>
            <person name="Benko-Iseppon A.M."/>
        </authorList>
    </citation>
    <scope>NUCLEOTIDE SEQUENCE [LARGE SCALE GENOMIC DNA]</scope>
    <source>
        <tissue evidence="2">Leaves</tissue>
    </source>
</reference>
<evidence type="ECO:0000313" key="3">
    <source>
        <dbReference type="Proteomes" id="UP001341840"/>
    </source>
</evidence>
<dbReference type="Proteomes" id="UP001341840">
    <property type="component" value="Unassembled WGS sequence"/>
</dbReference>